<dbReference type="AlphaFoldDB" id="A0A369QBF6"/>
<proteinExistence type="predicted"/>
<dbReference type="InterPro" id="IPR011519">
    <property type="entry name" value="UnbV_ASPIC"/>
</dbReference>
<evidence type="ECO:0000259" key="4">
    <source>
        <dbReference type="Pfam" id="PF07593"/>
    </source>
</evidence>
<dbReference type="InterPro" id="IPR013519">
    <property type="entry name" value="Int_alpha_beta-p"/>
</dbReference>
<reference evidence="5 6" key="1">
    <citation type="submission" date="2018-04" db="EMBL/GenBank/DDBJ databases">
        <title>Adhaeribacter sp. HMF7616 genome sequencing and assembly.</title>
        <authorList>
            <person name="Kang H."/>
            <person name="Kang J."/>
            <person name="Cha I."/>
            <person name="Kim H."/>
            <person name="Joh K."/>
        </authorList>
    </citation>
    <scope>NUCLEOTIDE SEQUENCE [LARGE SCALE GENOMIC DNA]</scope>
    <source>
        <strain evidence="5 6">HMF7616</strain>
    </source>
</reference>
<organism evidence="5 6">
    <name type="scientific">Adhaeribacter pallidiroseus</name>
    <dbReference type="NCBI Taxonomy" id="2072847"/>
    <lineage>
        <taxon>Bacteria</taxon>
        <taxon>Pseudomonadati</taxon>
        <taxon>Bacteroidota</taxon>
        <taxon>Cytophagia</taxon>
        <taxon>Cytophagales</taxon>
        <taxon>Hymenobacteraceae</taxon>
        <taxon>Adhaeribacter</taxon>
    </lineage>
</organism>
<evidence type="ECO:0000256" key="3">
    <source>
        <dbReference type="ARBA" id="ARBA00023180"/>
    </source>
</evidence>
<dbReference type="RefSeq" id="WP_115371546.1">
    <property type="nucleotide sequence ID" value="NZ_QASA01000001.1"/>
</dbReference>
<dbReference type="Pfam" id="PF13517">
    <property type="entry name" value="FG-GAP_3"/>
    <property type="match status" value="7"/>
</dbReference>
<keyword evidence="3" id="KW-0325">Glycoprotein</keyword>
<accession>A0A369QBF6</accession>
<comment type="caution">
    <text evidence="5">The sequence shown here is derived from an EMBL/GenBank/DDBJ whole genome shotgun (WGS) entry which is preliminary data.</text>
</comment>
<protein>
    <recommendedName>
        <fullName evidence="4">ASPIC/UnbV domain-containing protein</fullName>
    </recommendedName>
</protein>
<dbReference type="InterPro" id="IPR013517">
    <property type="entry name" value="FG-GAP"/>
</dbReference>
<keyword evidence="6" id="KW-1185">Reference proteome</keyword>
<dbReference type="OrthoDB" id="1488345at2"/>
<dbReference type="PANTHER" id="PTHR16026:SF0">
    <property type="entry name" value="CARTILAGE ACIDIC PROTEIN 1"/>
    <property type="match status" value="1"/>
</dbReference>
<evidence type="ECO:0000313" key="5">
    <source>
        <dbReference type="EMBL" id="RDC62044.1"/>
    </source>
</evidence>
<dbReference type="Proteomes" id="UP000253919">
    <property type="component" value="Unassembled WGS sequence"/>
</dbReference>
<dbReference type="PROSITE" id="PS51257">
    <property type="entry name" value="PROKAR_LIPOPROTEIN"/>
    <property type="match status" value="1"/>
</dbReference>
<keyword evidence="1" id="KW-0732">Signal</keyword>
<feature type="domain" description="ASPIC/UnbV" evidence="4">
    <location>
        <begin position="518"/>
        <end position="584"/>
    </location>
</feature>
<dbReference type="EMBL" id="QASA01000001">
    <property type="protein sequence ID" value="RDC62044.1"/>
    <property type="molecule type" value="Genomic_DNA"/>
</dbReference>
<keyword evidence="2" id="KW-0677">Repeat</keyword>
<sequence>MPKLTSIFLWGFCCLLLGCRPKTILFERLSPAKTGIFFKNTIQENEQHNVFTYTNIYTGAGVAAGDFNNDGLTDLFFSGNMVSGRLYLNKGNLKFEDITTAAGLTSTRWQTGATVVDINQDGWPDIYVCVSGNEVGPERGNLLYINNRNNTFTESAQAYGLADTRQVMHASFFDYDRDGDLDAFLIVNPASLRDNVNLIRTRQLKGESPSTDVLYRNNGDNTFTDVSREAGILAEGYSLGLAVSDINNDGWPDVYISNDFISNDVLYINNQDGTFTDRAAECLKHTSYAGMGNDIADINNDGLMDIVELDMRPEDNHRQKLIMPASGYDRFQLSLNKGYNAQYSRNTLQLNQGNGKFSEIGYLAGISSTDWSWSALLADYDNDGDRDLFVTNGFLKNMGDLDYVHYQNIYNGPIGSEQSKIKNKIAAIQSLPGVPLRNYLYENKGNLTFQNQSEAWGLKAEGFSNGAVYVDLDNDGDLELVVNTINAEAQVYENKSNERQKKNFLKIKLVGPAQNRNGIGTKIKITTKARRQFYEHFLSRGYESSVDPVIHFGLGNLKTVDQVEVWWPDGQYQLIPRVPANQVLPVHYASATTAPAVIPAAPKTLFQPLPDKLGLHYQHRESNFVDFKRQPLLPHGHSRQGPGIAVGDVNSDGLADVYVSGASNQAGALFFQQSNGRFQRQPTPVPDSLADGLGVLFFDADGDQDQDLYVASGGSEPATGAAGYPDYLYRNNGQGQFTRAASALPPLRESGASVVAADYDRDGDLDLFVGGRLTPGAYPTTPRSYLLRNESKAGQCSFREVTQQISPELVRAGMVTSALWTDYDNDGWVDLLVAGEFMPIRFYHNQRGKLVEATPQTGLAHTTGWWNSLVPGDFDQDGDTDYLAGNVGLNTRYRATAQEPLCLYAKDYNRDGLLDPVMSYYNQGQRYILPGRDDLIDQINSMRGRFPTYRSYAEATFDKSFLPQELADAQVLCAERMESSYLENRGNGRFTIRTLPAAVQIAPLNGMVTNDFNQDGFLDVLAVGNSYAPEVVTGRYDAGLGWLLCGNGKGQFTVIPARESGFIAEGDAKALVQIKQQNGPPLYLTSNNHGSLTVFAGQASGTYYPAQPNDAFAEVQLKNGKRYKHEFTYGAAYLSQTERMLALSPDVVQVKITDYQGVSRRLTGPLMEVLATKNLKSPPMAR</sequence>
<dbReference type="InterPro" id="IPR028994">
    <property type="entry name" value="Integrin_alpha_N"/>
</dbReference>
<dbReference type="PANTHER" id="PTHR16026">
    <property type="entry name" value="CARTILAGE ACIDIC PROTEIN 1"/>
    <property type="match status" value="1"/>
</dbReference>
<dbReference type="InterPro" id="IPR027039">
    <property type="entry name" value="Crtac1"/>
</dbReference>
<dbReference type="Gene3D" id="2.130.10.130">
    <property type="entry name" value="Integrin alpha, N-terminal"/>
    <property type="match status" value="3"/>
</dbReference>
<gene>
    <name evidence="5" type="ORF">AHMF7616_00635</name>
</gene>
<evidence type="ECO:0000313" key="6">
    <source>
        <dbReference type="Proteomes" id="UP000253919"/>
    </source>
</evidence>
<dbReference type="SMART" id="SM00191">
    <property type="entry name" value="Int_alpha"/>
    <property type="match status" value="3"/>
</dbReference>
<evidence type="ECO:0000256" key="2">
    <source>
        <dbReference type="ARBA" id="ARBA00022737"/>
    </source>
</evidence>
<evidence type="ECO:0000256" key="1">
    <source>
        <dbReference type="ARBA" id="ARBA00022729"/>
    </source>
</evidence>
<dbReference type="Pfam" id="PF07593">
    <property type="entry name" value="UnbV_ASPIC"/>
    <property type="match status" value="1"/>
</dbReference>
<dbReference type="SUPFAM" id="SSF69318">
    <property type="entry name" value="Integrin alpha N-terminal domain"/>
    <property type="match status" value="3"/>
</dbReference>
<name>A0A369QBF6_9BACT</name>